<dbReference type="AlphaFoldDB" id="X6NMV3"/>
<reference evidence="6 7" key="1">
    <citation type="journal article" date="2013" name="Curr. Biol.">
        <title>The Genome of the Foraminiferan Reticulomyxa filosa.</title>
        <authorList>
            <person name="Glockner G."/>
            <person name="Hulsmann N."/>
            <person name="Schleicher M."/>
            <person name="Noegel A.A."/>
            <person name="Eichinger L."/>
            <person name="Gallinger C."/>
            <person name="Pawlowski J."/>
            <person name="Sierra R."/>
            <person name="Euteneuer U."/>
            <person name="Pillet L."/>
            <person name="Moustafa A."/>
            <person name="Platzer M."/>
            <person name="Groth M."/>
            <person name="Szafranski K."/>
            <person name="Schliwa M."/>
        </authorList>
    </citation>
    <scope>NUCLEOTIDE SEQUENCE [LARGE SCALE GENOMIC DNA]</scope>
</reference>
<evidence type="ECO:0000256" key="2">
    <source>
        <dbReference type="ARBA" id="ARBA00022670"/>
    </source>
</evidence>
<keyword evidence="7" id="KW-1185">Reference proteome</keyword>
<keyword evidence="4" id="KW-0720">Serine protease</keyword>
<organism evidence="6 7">
    <name type="scientific">Reticulomyxa filosa</name>
    <dbReference type="NCBI Taxonomy" id="46433"/>
    <lineage>
        <taxon>Eukaryota</taxon>
        <taxon>Sar</taxon>
        <taxon>Rhizaria</taxon>
        <taxon>Retaria</taxon>
        <taxon>Foraminifera</taxon>
        <taxon>Monothalamids</taxon>
        <taxon>Reticulomyxidae</taxon>
        <taxon>Reticulomyxa</taxon>
    </lineage>
</organism>
<name>X6NMV3_RETFI</name>
<dbReference type="SUPFAM" id="SSF52096">
    <property type="entry name" value="ClpP/crotonase"/>
    <property type="match status" value="1"/>
</dbReference>
<comment type="caution">
    <text evidence="6">The sequence shown here is derived from an EMBL/GenBank/DDBJ whole genome shotgun (WGS) entry which is preliminary data.</text>
</comment>
<evidence type="ECO:0000256" key="3">
    <source>
        <dbReference type="ARBA" id="ARBA00022801"/>
    </source>
</evidence>
<evidence type="ECO:0000256" key="1">
    <source>
        <dbReference type="ARBA" id="ARBA00008683"/>
    </source>
</evidence>
<protein>
    <submittedName>
        <fullName evidence="6">Signal peptide peptidase A</fullName>
    </submittedName>
</protein>
<proteinExistence type="inferred from homology"/>
<evidence type="ECO:0000256" key="4">
    <source>
        <dbReference type="ARBA" id="ARBA00022825"/>
    </source>
</evidence>
<keyword evidence="3" id="KW-0378">Hydrolase</keyword>
<evidence type="ECO:0000259" key="5">
    <source>
        <dbReference type="Pfam" id="PF01343"/>
    </source>
</evidence>
<feature type="domain" description="Peptidase S49" evidence="5">
    <location>
        <begin position="18"/>
        <end position="137"/>
    </location>
</feature>
<dbReference type="GO" id="GO:0006508">
    <property type="term" value="P:proteolysis"/>
    <property type="evidence" value="ECO:0007669"/>
    <property type="project" value="UniProtKB-KW"/>
</dbReference>
<dbReference type="OrthoDB" id="45421at2759"/>
<comment type="similarity">
    <text evidence="1">Belongs to the peptidase S49 family.</text>
</comment>
<sequence>MFLETSKLLHTITIFKKKKATITGSIGVIMGTFSVGSMLKKIGITYETIKFAENSDFLHPFEYPTLKAQERTNMMIDKMYDVFLTRVAVGRNMTKEQVRHIAQGRIWTGQQALSNGLVDELGGLHQAKMICAQLANIPPTEHVNIYIYMYILHFVPYLFIKSKHKSLQVKFVKFVGQTEAVTELVYLWKGSSFVNKFVNPILNYLSAIRVLDQSQSQFSYKPLYLWTPNTC</sequence>
<dbReference type="EMBL" id="ASPP01007327">
    <property type="protein sequence ID" value="ETO27326.1"/>
    <property type="molecule type" value="Genomic_DNA"/>
</dbReference>
<dbReference type="InterPro" id="IPR047272">
    <property type="entry name" value="S49_SppA_C"/>
</dbReference>
<gene>
    <name evidence="6" type="ORF">RFI_09806</name>
</gene>
<dbReference type="Proteomes" id="UP000023152">
    <property type="component" value="Unassembled WGS sequence"/>
</dbReference>
<dbReference type="Gene3D" id="3.90.226.10">
    <property type="entry name" value="2-enoyl-CoA Hydratase, Chain A, domain 1"/>
    <property type="match status" value="1"/>
</dbReference>
<dbReference type="InterPro" id="IPR029045">
    <property type="entry name" value="ClpP/crotonase-like_dom_sf"/>
</dbReference>
<evidence type="ECO:0000313" key="7">
    <source>
        <dbReference type="Proteomes" id="UP000023152"/>
    </source>
</evidence>
<keyword evidence="2" id="KW-0645">Protease</keyword>
<evidence type="ECO:0000313" key="6">
    <source>
        <dbReference type="EMBL" id="ETO27326.1"/>
    </source>
</evidence>
<dbReference type="PANTHER" id="PTHR33209:SF1">
    <property type="entry name" value="PEPTIDASE S49 DOMAIN-CONTAINING PROTEIN"/>
    <property type="match status" value="1"/>
</dbReference>
<dbReference type="Pfam" id="PF01343">
    <property type="entry name" value="Peptidase_S49"/>
    <property type="match status" value="1"/>
</dbReference>
<dbReference type="CDD" id="cd07023">
    <property type="entry name" value="S49_Sppa_N_C"/>
    <property type="match status" value="1"/>
</dbReference>
<dbReference type="InterPro" id="IPR002142">
    <property type="entry name" value="Peptidase_S49"/>
</dbReference>
<dbReference type="PANTHER" id="PTHR33209">
    <property type="entry name" value="PROTEASE 4"/>
    <property type="match status" value="1"/>
</dbReference>
<dbReference type="GO" id="GO:0008236">
    <property type="term" value="F:serine-type peptidase activity"/>
    <property type="evidence" value="ECO:0007669"/>
    <property type="project" value="UniProtKB-KW"/>
</dbReference>
<accession>X6NMV3</accession>